<dbReference type="EC" id="3.5.1.98" evidence="4"/>
<keyword evidence="9" id="KW-0156">Chromatin regulator</keyword>
<dbReference type="InterPro" id="IPR023801">
    <property type="entry name" value="His_deacetylse_dom"/>
</dbReference>
<comment type="catalytic activity">
    <reaction evidence="13">
        <text>N(6)-acetyl-L-lysyl-[histone] + H2O = L-lysyl-[histone] + acetate</text>
        <dbReference type="Rhea" id="RHEA:58196"/>
        <dbReference type="Rhea" id="RHEA-COMP:9845"/>
        <dbReference type="Rhea" id="RHEA-COMP:11338"/>
        <dbReference type="ChEBI" id="CHEBI:15377"/>
        <dbReference type="ChEBI" id="CHEBI:29969"/>
        <dbReference type="ChEBI" id="CHEBI:30089"/>
        <dbReference type="ChEBI" id="CHEBI:61930"/>
        <dbReference type="EC" id="3.5.1.98"/>
    </reaction>
    <physiologicalReaction direction="left-to-right" evidence="13">
        <dbReference type="Rhea" id="RHEA:58197"/>
    </physiologicalReaction>
</comment>
<keyword evidence="12" id="KW-0539">Nucleus</keyword>
<dbReference type="GO" id="GO:0040029">
    <property type="term" value="P:epigenetic regulation of gene expression"/>
    <property type="evidence" value="ECO:0007669"/>
    <property type="project" value="TreeGrafter"/>
</dbReference>
<dbReference type="GO" id="GO:0046872">
    <property type="term" value="F:metal ion binding"/>
    <property type="evidence" value="ECO:0007669"/>
    <property type="project" value="UniProtKB-KW"/>
</dbReference>
<name>A0A7I8K715_SPIIN</name>
<dbReference type="Proteomes" id="UP000663760">
    <property type="component" value="Chromosome 3"/>
</dbReference>
<evidence type="ECO:0000313" key="15">
    <source>
        <dbReference type="EMBL" id="CAA7393438.1"/>
    </source>
</evidence>
<comment type="subcellular location">
    <subcellularLocation>
        <location evidence="2">Nucleus</location>
    </subcellularLocation>
</comment>
<evidence type="ECO:0000256" key="3">
    <source>
        <dbReference type="ARBA" id="ARBA00007738"/>
    </source>
</evidence>
<evidence type="ECO:0000256" key="9">
    <source>
        <dbReference type="ARBA" id="ARBA00022853"/>
    </source>
</evidence>
<dbReference type="InterPro" id="IPR000286">
    <property type="entry name" value="HDACs"/>
</dbReference>
<evidence type="ECO:0000256" key="10">
    <source>
        <dbReference type="ARBA" id="ARBA00023015"/>
    </source>
</evidence>
<comment type="cofactor">
    <cofactor evidence="1">
        <name>Zn(2+)</name>
        <dbReference type="ChEBI" id="CHEBI:29105"/>
    </cofactor>
</comment>
<dbReference type="GO" id="GO:0000118">
    <property type="term" value="C:histone deacetylase complex"/>
    <property type="evidence" value="ECO:0007669"/>
    <property type="project" value="TreeGrafter"/>
</dbReference>
<evidence type="ECO:0000256" key="1">
    <source>
        <dbReference type="ARBA" id="ARBA00001947"/>
    </source>
</evidence>
<organism evidence="15 16">
    <name type="scientific">Spirodela intermedia</name>
    <name type="common">Intermediate duckweed</name>
    <dbReference type="NCBI Taxonomy" id="51605"/>
    <lineage>
        <taxon>Eukaryota</taxon>
        <taxon>Viridiplantae</taxon>
        <taxon>Streptophyta</taxon>
        <taxon>Embryophyta</taxon>
        <taxon>Tracheophyta</taxon>
        <taxon>Spermatophyta</taxon>
        <taxon>Magnoliopsida</taxon>
        <taxon>Liliopsida</taxon>
        <taxon>Araceae</taxon>
        <taxon>Lemnoideae</taxon>
        <taxon>Spirodela</taxon>
    </lineage>
</organism>
<evidence type="ECO:0000259" key="14">
    <source>
        <dbReference type="Pfam" id="PF00850"/>
    </source>
</evidence>
<evidence type="ECO:0000256" key="13">
    <source>
        <dbReference type="ARBA" id="ARBA00049416"/>
    </source>
</evidence>
<evidence type="ECO:0000256" key="12">
    <source>
        <dbReference type="ARBA" id="ARBA00023242"/>
    </source>
</evidence>
<keyword evidence="11" id="KW-0804">Transcription</keyword>
<keyword evidence="10" id="KW-0805">Transcription regulation</keyword>
<keyword evidence="16" id="KW-1185">Reference proteome</keyword>
<proteinExistence type="inferred from homology"/>
<dbReference type="GO" id="GO:0141221">
    <property type="term" value="F:histone deacetylase activity, hydrolytic mechanism"/>
    <property type="evidence" value="ECO:0007669"/>
    <property type="project" value="UniProtKB-EC"/>
</dbReference>
<dbReference type="Gene3D" id="3.40.800.20">
    <property type="entry name" value="Histone deacetylase domain"/>
    <property type="match status" value="1"/>
</dbReference>
<evidence type="ECO:0000256" key="8">
    <source>
        <dbReference type="ARBA" id="ARBA00022833"/>
    </source>
</evidence>
<dbReference type="PANTHER" id="PTHR10625">
    <property type="entry name" value="HISTONE DEACETYLASE HDAC1-RELATED"/>
    <property type="match status" value="1"/>
</dbReference>
<dbReference type="GO" id="GO:0050793">
    <property type="term" value="P:regulation of developmental process"/>
    <property type="evidence" value="ECO:0007669"/>
    <property type="project" value="UniProtKB-ARBA"/>
</dbReference>
<protein>
    <recommendedName>
        <fullName evidence="4">histone deacetylase</fullName>
        <ecNumber evidence="4">3.5.1.98</ecNumber>
    </recommendedName>
</protein>
<evidence type="ECO:0000256" key="5">
    <source>
        <dbReference type="ARBA" id="ARBA00022491"/>
    </source>
</evidence>
<dbReference type="Pfam" id="PF00850">
    <property type="entry name" value="Hist_deacetyl"/>
    <property type="match status" value="1"/>
</dbReference>
<keyword evidence="7" id="KW-0378">Hydrolase</keyword>
<dbReference type="InterPro" id="IPR023696">
    <property type="entry name" value="Ureohydrolase_dom_sf"/>
</dbReference>
<evidence type="ECO:0000313" key="16">
    <source>
        <dbReference type="Proteomes" id="UP000663760"/>
    </source>
</evidence>
<dbReference type="GO" id="GO:0005737">
    <property type="term" value="C:cytoplasm"/>
    <property type="evidence" value="ECO:0007669"/>
    <property type="project" value="UniProtKB-ARBA"/>
</dbReference>
<comment type="similarity">
    <text evidence="3">Belongs to the histone deacetylase family. HD type 2 subfamily.</text>
</comment>
<dbReference type="PRINTS" id="PR01270">
    <property type="entry name" value="HDASUPER"/>
</dbReference>
<gene>
    <name evidence="15" type="ORF">SI8410_03004190</name>
</gene>
<sequence length="691" mass="76636">MEASPPAVEEHHRGPRVGLVYDERMCRHGTPDGESHPESQQRIKAIWQELESAGVTQRCSVFGAEEVDDKYVSAVHTRKHVDLIRNVSSKLFNSRRKRIAARFNSIYLNEGSSESAFLAAGGVLQLTEKVANGEINSGVAIVRPPGHHAEPDQAMGFCLFNNIAIAANFLLNDRTDLGINKILIVDWDVHHGNGTQKMFWNDPRVLFFSVHRFEFGGFYPAGDDGSHTMTGEGLGAGFNINIPWEHGLCGDADYLSAWDHILIPVAESYNPDIVLISGGFDAAIGDPLGGCCVTPRGYSIMTKKLMRFAQGKIMMALEGGYNLNSLSKSVLACVETLLGETSNLEKVDEQPFESTWRVICKVRRELSTFWPVLAAHLPEKLLVGKGKPHILEDASSGSDSDAEIKLINEGSGALSEGSGPSYGACLETITEDVTLPLSKLNIDKESETRAAHLNDSSRNEPTLLPDRIVSSSIMWRSHLSKVDIWYGTYGSNIWKPRFLCYIQGGQADGMQIPCSGSEDKTLPKDVLWKVVPHQLFFGRSHSKTWGKGGVAFLHPERNDATKTYMCMYRITLEQFNDVLCQENCLKEEMGFPLFDLSALDFVIQNKYIPLVAVKDGWYSNVVYLGNENGFPILTMTCMPKDIEQFKSGQLPLHPPSKDYWHTLSRGLMEGKQLSEEEAIDYLTNATLPIAE</sequence>
<keyword evidence="6" id="KW-0479">Metal-binding</keyword>
<dbReference type="EMBL" id="LR746266">
    <property type="protein sequence ID" value="CAA7393438.1"/>
    <property type="molecule type" value="Genomic_DNA"/>
</dbReference>
<dbReference type="AlphaFoldDB" id="A0A7I8K715"/>
<evidence type="ECO:0000256" key="7">
    <source>
        <dbReference type="ARBA" id="ARBA00022801"/>
    </source>
</evidence>
<dbReference type="SUPFAM" id="SSF52768">
    <property type="entry name" value="Arginase/deacetylase"/>
    <property type="match status" value="1"/>
</dbReference>
<keyword evidence="5" id="KW-0678">Repressor</keyword>
<reference evidence="15" key="1">
    <citation type="submission" date="2020-02" db="EMBL/GenBank/DDBJ databases">
        <authorList>
            <person name="Scholz U."/>
            <person name="Mascher M."/>
            <person name="Fiebig A."/>
        </authorList>
    </citation>
    <scope>NUCLEOTIDE SEQUENCE</scope>
</reference>
<dbReference type="Gene3D" id="3.10.490.10">
    <property type="entry name" value="Gamma-glutamyl cyclotransferase-like"/>
    <property type="match status" value="1"/>
</dbReference>
<evidence type="ECO:0000256" key="4">
    <source>
        <dbReference type="ARBA" id="ARBA00012111"/>
    </source>
</evidence>
<accession>A0A7I8K715</accession>
<evidence type="ECO:0000256" key="11">
    <source>
        <dbReference type="ARBA" id="ARBA00023163"/>
    </source>
</evidence>
<feature type="domain" description="Histone deacetylase" evidence="14">
    <location>
        <begin position="36"/>
        <end position="337"/>
    </location>
</feature>
<keyword evidence="8" id="KW-0862">Zinc</keyword>
<evidence type="ECO:0000256" key="6">
    <source>
        <dbReference type="ARBA" id="ARBA00022723"/>
    </source>
</evidence>
<dbReference type="InterPro" id="IPR037138">
    <property type="entry name" value="His_deacetylse_dom_sf"/>
</dbReference>
<evidence type="ECO:0000256" key="2">
    <source>
        <dbReference type="ARBA" id="ARBA00004123"/>
    </source>
</evidence>
<dbReference type="FunFam" id="3.40.800.20:FF:000014">
    <property type="entry name" value="Histone deacetylase 15"/>
    <property type="match status" value="1"/>
</dbReference>
<dbReference type="OrthoDB" id="424012at2759"/>
<dbReference type="PANTHER" id="PTHR10625:SF25">
    <property type="entry name" value="HISTONE DEACETYLASE 18-RELATED"/>
    <property type="match status" value="1"/>
</dbReference>